<accession>A0A0S3TE55</accession>
<feature type="compositionally biased region" description="Polar residues" evidence="1">
    <location>
        <begin position="14"/>
        <end position="25"/>
    </location>
</feature>
<organism evidence="2">
    <name type="scientific">Vigna angularis var. angularis</name>
    <dbReference type="NCBI Taxonomy" id="157739"/>
    <lineage>
        <taxon>Eukaryota</taxon>
        <taxon>Viridiplantae</taxon>
        <taxon>Streptophyta</taxon>
        <taxon>Embryophyta</taxon>
        <taxon>Tracheophyta</taxon>
        <taxon>Spermatophyta</taxon>
        <taxon>Magnoliopsida</taxon>
        <taxon>eudicotyledons</taxon>
        <taxon>Gunneridae</taxon>
        <taxon>Pentapetalae</taxon>
        <taxon>rosids</taxon>
        <taxon>fabids</taxon>
        <taxon>Fabales</taxon>
        <taxon>Fabaceae</taxon>
        <taxon>Papilionoideae</taxon>
        <taxon>50 kb inversion clade</taxon>
        <taxon>NPAAA clade</taxon>
        <taxon>indigoferoid/millettioid clade</taxon>
        <taxon>Phaseoleae</taxon>
        <taxon>Vigna</taxon>
    </lineage>
</organism>
<evidence type="ECO:0000256" key="1">
    <source>
        <dbReference type="SAM" id="MobiDB-lite"/>
    </source>
</evidence>
<proteinExistence type="predicted"/>
<feature type="non-terminal residue" evidence="2">
    <location>
        <position position="1"/>
    </location>
</feature>
<sequence length="99" mass="11081">HIEKLDSFGEEHTATTWAHESTAASSFHAHGPELHADIHLTVQQAPCDKQKSTRGPAGRKKGTERGRRCRKKRSRSRVYIREELEGKRGLDVGGASRHT</sequence>
<feature type="region of interest" description="Disordered" evidence="1">
    <location>
        <begin position="1"/>
        <end position="76"/>
    </location>
</feature>
<name>A0A0S3TE55_PHAAN</name>
<reference evidence="2" key="1">
    <citation type="journal article" date="2015" name="Sci. Rep.">
        <title>The power of single molecule real-time sequencing technology in the de novo assembly of a eukaryotic genome.</title>
        <authorList>
            <person name="Sakai H."/>
            <person name="Naito K."/>
            <person name="Ogiso-Tanaka E."/>
            <person name="Takahashi Y."/>
            <person name="Iseki K."/>
            <person name="Muto C."/>
            <person name="Satou K."/>
            <person name="Teruya K."/>
            <person name="Shiroma A."/>
            <person name="Shimoji M."/>
            <person name="Hirano T."/>
            <person name="Itoh T."/>
            <person name="Kaga A."/>
            <person name="Tomooka N."/>
        </authorList>
    </citation>
    <scope>NUCLEOTIDE SEQUENCE</scope>
</reference>
<dbReference type="AlphaFoldDB" id="A0A0S3TE55"/>
<feature type="compositionally biased region" description="Basic residues" evidence="1">
    <location>
        <begin position="67"/>
        <end position="76"/>
    </location>
</feature>
<gene>
    <name evidence="2" type="primary">Vigan.UMG082600</name>
    <name evidence="2" type="ORF">VIGAN_UM082600</name>
</gene>
<protein>
    <submittedName>
        <fullName evidence="2">Uncharacterized protein</fullName>
    </submittedName>
</protein>
<evidence type="ECO:0000313" key="2">
    <source>
        <dbReference type="EMBL" id="BAU03349.1"/>
    </source>
</evidence>
<feature type="compositionally biased region" description="Basic and acidic residues" evidence="1">
    <location>
        <begin position="1"/>
        <end position="13"/>
    </location>
</feature>
<dbReference type="EMBL" id="AP015287">
    <property type="protein sequence ID" value="BAU03349.1"/>
    <property type="molecule type" value="Genomic_DNA"/>
</dbReference>